<dbReference type="PANTHER" id="PTHR35446:SF3">
    <property type="entry name" value="CMD DOMAIN-CONTAINING PROTEIN"/>
    <property type="match status" value="1"/>
</dbReference>
<gene>
    <name evidence="1" type="ORF">FJ651_13855</name>
</gene>
<comment type="caution">
    <text evidence="1">The sequence shown here is derived from an EMBL/GenBank/DDBJ whole genome shotgun (WGS) entry which is preliminary data.</text>
</comment>
<name>A0A506PFP2_9FLAO</name>
<keyword evidence="2" id="KW-1185">Reference proteome</keyword>
<evidence type="ECO:0000313" key="2">
    <source>
        <dbReference type="Proteomes" id="UP000317332"/>
    </source>
</evidence>
<evidence type="ECO:0000313" key="1">
    <source>
        <dbReference type="EMBL" id="TPV31897.1"/>
    </source>
</evidence>
<protein>
    <submittedName>
        <fullName evidence="1">Carboxymuconolactone decarboxylase family protein</fullName>
    </submittedName>
</protein>
<proteinExistence type="predicted"/>
<dbReference type="Gene3D" id="1.20.1290.10">
    <property type="entry name" value="AhpD-like"/>
    <property type="match status" value="1"/>
</dbReference>
<dbReference type="PANTHER" id="PTHR35446">
    <property type="entry name" value="SI:CH211-175M2.5"/>
    <property type="match status" value="1"/>
</dbReference>
<reference evidence="1 2" key="1">
    <citation type="submission" date="2019-06" db="EMBL/GenBank/DDBJ databases">
        <title>Flavobacteriaceae Paucihalobacterium erythroidium CWB-1, complete genome.</title>
        <authorList>
            <person name="Wu S."/>
        </authorList>
    </citation>
    <scope>NUCLEOTIDE SEQUENCE [LARGE SCALE GENOMIC DNA]</scope>
    <source>
        <strain evidence="1 2">CWB-1</strain>
    </source>
</reference>
<accession>A0A506PFP2</accession>
<dbReference type="RefSeq" id="WP_140991137.1">
    <property type="nucleotide sequence ID" value="NZ_VHIQ01000007.1"/>
</dbReference>
<dbReference type="SUPFAM" id="SSF69118">
    <property type="entry name" value="AhpD-like"/>
    <property type="match status" value="1"/>
</dbReference>
<dbReference type="OrthoDB" id="9808310at2"/>
<organism evidence="1 2">
    <name type="scientific">Paucihalobacter ruber</name>
    <dbReference type="NCBI Taxonomy" id="2567861"/>
    <lineage>
        <taxon>Bacteria</taxon>
        <taxon>Pseudomonadati</taxon>
        <taxon>Bacteroidota</taxon>
        <taxon>Flavobacteriia</taxon>
        <taxon>Flavobacteriales</taxon>
        <taxon>Flavobacteriaceae</taxon>
        <taxon>Paucihalobacter</taxon>
    </lineage>
</organism>
<dbReference type="EMBL" id="VHIQ01000007">
    <property type="protein sequence ID" value="TPV31897.1"/>
    <property type="molecule type" value="Genomic_DNA"/>
</dbReference>
<dbReference type="AlphaFoldDB" id="A0A506PFP2"/>
<sequence>MTSVKLNLENIKLSDHSKAIFDKTEKALGFVPNMYKTMAGNTSLLDSYTYAYDSFRKHSGFTPVEQEVVFLSVSYVNNCTYCMAAHSFVGDNMTNVPTEVTDAIRAGEAISDNKLNALSNFTKIMVETRGLPSEDDLAAFFDAGYTETHVLGIITGIAVKTLSNYSNHNTHPEVDEVFAGRRWSK</sequence>
<dbReference type="InterPro" id="IPR029032">
    <property type="entry name" value="AhpD-like"/>
</dbReference>
<dbReference type="Proteomes" id="UP000317332">
    <property type="component" value="Unassembled WGS sequence"/>
</dbReference>